<name>A0A8B2NSC3_9HYPH</name>
<dbReference type="CDD" id="cd01449">
    <property type="entry name" value="TST_Repeat_2"/>
    <property type="match status" value="1"/>
</dbReference>
<dbReference type="CDD" id="cd01448">
    <property type="entry name" value="TST_Repeat_1"/>
    <property type="match status" value="1"/>
</dbReference>
<evidence type="ECO:0000313" key="5">
    <source>
        <dbReference type="Proteomes" id="UP000249590"/>
    </source>
</evidence>
<sequence length="278" mass="29515">MGGMMLITPQELNAALGDVVVLDASWHMPDTRRDGNAEFLAEHIPGARRFDVDAIADTTSGLPHTLPSPEMFAEMIGALGIANDSKVVVYETGRPFAAPRAWWMFRVMGHDALVLDGGLTAWKALGYPVEQGEPARPAPATFVPHFRPELFADGDKVATVLESGGVVADARAAERFEGRVEEPRPGLRSGHMPGARNVPFVNLIGEDGRLKDEAGLRAAFTEAGVDLSQPVVTTCGSGVTASVLSFALERIGTPSAVYDGSWTEWGGDTARPVVKGPA</sequence>
<dbReference type="Gene3D" id="3.40.250.10">
    <property type="entry name" value="Rhodanese-like domain"/>
    <property type="match status" value="2"/>
</dbReference>
<dbReference type="SUPFAM" id="SSF52821">
    <property type="entry name" value="Rhodanese/Cell cycle control phosphatase"/>
    <property type="match status" value="2"/>
</dbReference>
<feature type="domain" description="Rhodanese" evidence="3">
    <location>
        <begin position="161"/>
        <end position="274"/>
    </location>
</feature>
<dbReference type="EC" id="2.8.1.2" evidence="4"/>
<dbReference type="InterPro" id="IPR036873">
    <property type="entry name" value="Rhodanese-like_dom_sf"/>
</dbReference>
<feature type="domain" description="Rhodanese" evidence="3">
    <location>
        <begin position="15"/>
        <end position="131"/>
    </location>
</feature>
<organism evidence="4 5">
    <name type="scientific">Acuticoccus sediminis</name>
    <dbReference type="NCBI Taxonomy" id="2184697"/>
    <lineage>
        <taxon>Bacteria</taxon>
        <taxon>Pseudomonadati</taxon>
        <taxon>Pseudomonadota</taxon>
        <taxon>Alphaproteobacteria</taxon>
        <taxon>Hyphomicrobiales</taxon>
        <taxon>Amorphaceae</taxon>
        <taxon>Acuticoccus</taxon>
    </lineage>
</organism>
<reference evidence="4 5" key="1">
    <citation type="submission" date="2018-05" db="EMBL/GenBank/DDBJ databases">
        <title>Acuticoccus sediminis sp. nov., isolated from deep-sea sediment of Indian Ocean.</title>
        <authorList>
            <person name="Liu X."/>
            <person name="Lai Q."/>
            <person name="Du Y."/>
            <person name="Sun F."/>
            <person name="Zhang X."/>
            <person name="Wang S."/>
            <person name="Shao Z."/>
        </authorList>
    </citation>
    <scope>NUCLEOTIDE SEQUENCE [LARGE SCALE GENOMIC DNA]</scope>
    <source>
        <strain evidence="4 5">PTG4-2</strain>
    </source>
</reference>
<protein>
    <submittedName>
        <fullName evidence="4">3-mercaptopyruvate sulfurtransferase</fullName>
        <ecNumber evidence="4">2.8.1.2</ecNumber>
    </submittedName>
</protein>
<gene>
    <name evidence="4" type="primary">sseA</name>
    <name evidence="4" type="ORF">DLJ53_26605</name>
</gene>
<dbReference type="FunFam" id="3.40.250.10:FF:000001">
    <property type="entry name" value="Sulfurtransferase"/>
    <property type="match status" value="1"/>
</dbReference>
<dbReference type="OrthoDB" id="9781034at2"/>
<dbReference type="EMBL" id="QHHQ01000007">
    <property type="protein sequence ID" value="RAH98282.1"/>
    <property type="molecule type" value="Genomic_DNA"/>
</dbReference>
<dbReference type="AlphaFoldDB" id="A0A8B2NSC3"/>
<keyword evidence="1 4" id="KW-0808">Transferase</keyword>
<evidence type="ECO:0000256" key="1">
    <source>
        <dbReference type="ARBA" id="ARBA00022679"/>
    </source>
</evidence>
<keyword evidence="5" id="KW-1185">Reference proteome</keyword>
<dbReference type="InterPro" id="IPR001307">
    <property type="entry name" value="Thiosulphate_STrfase_CS"/>
</dbReference>
<accession>A0A8B2NSC3</accession>
<dbReference type="GO" id="GO:0016784">
    <property type="term" value="F:3-mercaptopyruvate sulfurtransferase activity"/>
    <property type="evidence" value="ECO:0007669"/>
    <property type="project" value="UniProtKB-EC"/>
</dbReference>
<dbReference type="PANTHER" id="PTHR11364:SF27">
    <property type="entry name" value="SULFURTRANSFERASE"/>
    <property type="match status" value="1"/>
</dbReference>
<keyword evidence="4" id="KW-0670">Pyruvate</keyword>
<evidence type="ECO:0000259" key="3">
    <source>
        <dbReference type="PROSITE" id="PS50206"/>
    </source>
</evidence>
<dbReference type="GO" id="GO:0004792">
    <property type="term" value="F:thiosulfate-cyanide sulfurtransferase activity"/>
    <property type="evidence" value="ECO:0007669"/>
    <property type="project" value="InterPro"/>
</dbReference>
<dbReference type="SMART" id="SM00450">
    <property type="entry name" value="RHOD"/>
    <property type="match status" value="2"/>
</dbReference>
<proteinExistence type="predicted"/>
<evidence type="ECO:0000256" key="2">
    <source>
        <dbReference type="ARBA" id="ARBA00022737"/>
    </source>
</evidence>
<dbReference type="PROSITE" id="PS50206">
    <property type="entry name" value="RHODANESE_3"/>
    <property type="match status" value="2"/>
</dbReference>
<dbReference type="PANTHER" id="PTHR11364">
    <property type="entry name" value="THIOSULFATE SULFERTANSFERASE"/>
    <property type="match status" value="1"/>
</dbReference>
<dbReference type="InterPro" id="IPR001763">
    <property type="entry name" value="Rhodanese-like_dom"/>
</dbReference>
<dbReference type="Pfam" id="PF00581">
    <property type="entry name" value="Rhodanese"/>
    <property type="match status" value="2"/>
</dbReference>
<dbReference type="InterPro" id="IPR045078">
    <property type="entry name" value="TST/MPST-like"/>
</dbReference>
<keyword evidence="2" id="KW-0677">Repeat</keyword>
<evidence type="ECO:0000313" key="4">
    <source>
        <dbReference type="EMBL" id="RAH98282.1"/>
    </source>
</evidence>
<comment type="caution">
    <text evidence="4">The sequence shown here is derived from an EMBL/GenBank/DDBJ whole genome shotgun (WGS) entry which is preliminary data.</text>
</comment>
<dbReference type="Proteomes" id="UP000249590">
    <property type="component" value="Unassembled WGS sequence"/>
</dbReference>
<dbReference type="PROSITE" id="PS00380">
    <property type="entry name" value="RHODANESE_1"/>
    <property type="match status" value="1"/>
</dbReference>